<accession>A0ABN6XZ89</accession>
<organism evidence="2 3">
    <name type="scientific">Frondihabitans sucicola</name>
    <dbReference type="NCBI Taxonomy" id="1268041"/>
    <lineage>
        <taxon>Bacteria</taxon>
        <taxon>Bacillati</taxon>
        <taxon>Actinomycetota</taxon>
        <taxon>Actinomycetes</taxon>
        <taxon>Micrococcales</taxon>
        <taxon>Microbacteriaceae</taxon>
        <taxon>Frondihabitans</taxon>
    </lineage>
</organism>
<protein>
    <recommendedName>
        <fullName evidence="1">Enoyl-CoA hydratase/isomerase domain-containing protein</fullName>
    </recommendedName>
</protein>
<name>A0ABN6XZ89_9MICO</name>
<reference evidence="3" key="1">
    <citation type="journal article" date="2019" name="Int. J. Syst. Evol. Microbiol.">
        <title>The Global Catalogue of Microorganisms (GCM) 10K type strain sequencing project: providing services to taxonomists for standard genome sequencing and annotation.</title>
        <authorList>
            <consortium name="The Broad Institute Genomics Platform"/>
            <consortium name="The Broad Institute Genome Sequencing Center for Infectious Disease"/>
            <person name="Wu L."/>
            <person name="Ma J."/>
        </authorList>
    </citation>
    <scope>NUCLEOTIDE SEQUENCE [LARGE SCALE GENOMIC DNA]</scope>
    <source>
        <strain evidence="3">NBRC 108728</strain>
    </source>
</reference>
<proteinExistence type="predicted"/>
<feature type="domain" description="Enoyl-CoA hydratase/isomerase" evidence="1">
    <location>
        <begin position="15"/>
        <end position="58"/>
    </location>
</feature>
<dbReference type="SUPFAM" id="SSF52096">
    <property type="entry name" value="ClpP/crotonase"/>
    <property type="match status" value="1"/>
</dbReference>
<evidence type="ECO:0000313" key="2">
    <source>
        <dbReference type="EMBL" id="BDZ50362.1"/>
    </source>
</evidence>
<dbReference type="Gene3D" id="3.30.300.220">
    <property type="match status" value="1"/>
</dbReference>
<dbReference type="Proteomes" id="UP001321486">
    <property type="component" value="Chromosome"/>
</dbReference>
<dbReference type="EMBL" id="AP027732">
    <property type="protein sequence ID" value="BDZ50362.1"/>
    <property type="molecule type" value="Genomic_DNA"/>
</dbReference>
<evidence type="ECO:0000259" key="1">
    <source>
        <dbReference type="Pfam" id="PF16113"/>
    </source>
</evidence>
<keyword evidence="3" id="KW-1185">Reference proteome</keyword>
<gene>
    <name evidence="2" type="ORF">GCM10025867_26030</name>
</gene>
<dbReference type="InterPro" id="IPR029045">
    <property type="entry name" value="ClpP/crotonase-like_dom_sf"/>
</dbReference>
<evidence type="ECO:0000313" key="3">
    <source>
        <dbReference type="Proteomes" id="UP001321486"/>
    </source>
</evidence>
<dbReference type="Pfam" id="PF16113">
    <property type="entry name" value="ECH_2"/>
    <property type="match status" value="1"/>
</dbReference>
<dbReference type="InterPro" id="IPR045004">
    <property type="entry name" value="ECH_dom"/>
</dbReference>
<sequence length="71" mass="7592">MSDIAVSRPTDGVDLVVLDRPNRLNAMTAQMFDDLEHLGRDLARDDTARVVILTGAGRGSAPVTISTSPEI</sequence>
<dbReference type="RefSeq" id="WP_286346867.1">
    <property type="nucleotide sequence ID" value="NZ_AP027732.1"/>
</dbReference>